<comment type="caution">
    <text evidence="11">Lacks conserved residue(s) required for the propagation of feature annotation.</text>
</comment>
<dbReference type="EMBL" id="JAIHNG010000119">
    <property type="protein sequence ID" value="KAI5958015.1"/>
    <property type="molecule type" value="Genomic_DNA"/>
</dbReference>
<evidence type="ECO:0000256" key="2">
    <source>
        <dbReference type="ARBA" id="ARBA00004651"/>
    </source>
</evidence>
<comment type="subcellular location">
    <subcellularLocation>
        <location evidence="2 11">Cell membrane</location>
        <topology evidence="2 11">Multi-pass membrane protein</topology>
    </subcellularLocation>
</comment>
<gene>
    <name evidence="13" type="ORF">KGF57_002823</name>
</gene>
<keyword evidence="14" id="KW-1185">Reference proteome</keyword>
<evidence type="ECO:0000256" key="12">
    <source>
        <dbReference type="SAM" id="MobiDB-lite"/>
    </source>
</evidence>
<evidence type="ECO:0000256" key="11">
    <source>
        <dbReference type="RuleBase" id="RU366035"/>
    </source>
</evidence>
<evidence type="ECO:0000256" key="8">
    <source>
        <dbReference type="ARBA" id="ARBA00022989"/>
    </source>
</evidence>
<dbReference type="GO" id="GO:0043332">
    <property type="term" value="C:mating projection tip"/>
    <property type="evidence" value="ECO:0007669"/>
    <property type="project" value="UniProtKB-UniRule"/>
</dbReference>
<protein>
    <recommendedName>
        <fullName evidence="4 11">Plasma membrane fusion protein PRM1</fullName>
    </recommendedName>
</protein>
<keyword evidence="5 11" id="KW-1003">Cell membrane</keyword>
<evidence type="ECO:0000256" key="5">
    <source>
        <dbReference type="ARBA" id="ARBA00022475"/>
    </source>
</evidence>
<dbReference type="GO" id="GO:0032220">
    <property type="term" value="P:plasma membrane fusion involved in cytogamy"/>
    <property type="evidence" value="ECO:0007669"/>
    <property type="project" value="TreeGrafter"/>
</dbReference>
<evidence type="ECO:0000256" key="9">
    <source>
        <dbReference type="ARBA" id="ARBA00023136"/>
    </source>
</evidence>
<proteinExistence type="inferred from homology"/>
<dbReference type="PANTHER" id="PTHR31030">
    <property type="entry name" value="PLASMA MEMBRANE FUSION PROTEIN PRM1"/>
    <property type="match status" value="1"/>
</dbReference>
<dbReference type="PANTHER" id="PTHR31030:SF1">
    <property type="entry name" value="PLASMA MEMBRANE FUSION PROTEIN PRM1"/>
    <property type="match status" value="1"/>
</dbReference>
<sequence length="644" mass="72258">MRQRNYLDFFEESTQVYLNQYTILLVLIFVKLLLLRNSLVNIVSKQLIDESTCDNDSVQPALNAIHNMIFENVAKLQYSGIVFIVLIIKTIRELTIFYIDLFLGTYVCLLNALVKGTTEFAFDASESVIQAVNVTIVEATNGIEEGLQGLSTLLNDVATGFDAIGSLFSGGGSSSNANAYEQKINISLGALKDKIAIPSSVLGKIDNAKNVSMNELEDMNNHTQNLIKTPFNLIISKLRNIQLSNETNTNSTINPINVKDACLKTVDQVKDTQDHLVKFVATTSTYLFIVMAIVTLGSIAYAWYIERGKWKRKTSFINEPGIDNEVEFRNQENVYSNFITYTLVKRMGVNVDHKIIWLISYMSNKLARNILVFGMLGLLAAILQLVLVSYVRGEIQKHITDISSNDNPIAASAYIRSVNDYINTTQADLNQELFGEVRSTAIKVNSTISEFVDDLNSAITDIFGTTSVLASAVTTIVYCTIGRKLEIIEQGCTWLYENLQVKVPPISDSMQRDLQQVKVLQPGNVLAKLDKLIGVYVKSIMLEVYVAVAFMGVWVLQLIVGLILLLARHRNAKQEEFGEDNHALDEKNRIFYQETRNLTISSPRPLSQEQLENYPYPLTDPRVYLPRTTSSYYPTPPPIDDKKQ</sequence>
<feature type="compositionally biased region" description="Polar residues" evidence="12">
    <location>
        <begin position="602"/>
        <end position="611"/>
    </location>
</feature>
<keyword evidence="9 11" id="KW-0472">Membrane</keyword>
<feature type="transmembrane region" description="Helical" evidence="11">
    <location>
        <begin position="370"/>
        <end position="391"/>
    </location>
</feature>
<dbReference type="AlphaFoldDB" id="A0AAD5BEB5"/>
<keyword evidence="6 11" id="KW-0812">Transmembrane</keyword>
<evidence type="ECO:0000256" key="1">
    <source>
        <dbReference type="ARBA" id="ARBA00002512"/>
    </source>
</evidence>
<evidence type="ECO:0000313" key="14">
    <source>
        <dbReference type="Proteomes" id="UP001204833"/>
    </source>
</evidence>
<evidence type="ECO:0000256" key="7">
    <source>
        <dbReference type="ARBA" id="ARBA00022971"/>
    </source>
</evidence>
<evidence type="ECO:0000313" key="13">
    <source>
        <dbReference type="EMBL" id="KAI5958015.1"/>
    </source>
</evidence>
<feature type="region of interest" description="Disordered" evidence="12">
    <location>
        <begin position="602"/>
        <end position="644"/>
    </location>
</feature>
<comment type="caution">
    <text evidence="13">The sequence shown here is derived from an EMBL/GenBank/DDBJ whole genome shotgun (WGS) entry which is preliminary data.</text>
</comment>
<comment type="function">
    <text evidence="1 11">Involved in cell fusion during mating by stabilizing the plasma membrane fusion event.</text>
</comment>
<dbReference type="InterPro" id="IPR026777">
    <property type="entry name" value="PRM1"/>
</dbReference>
<dbReference type="RefSeq" id="XP_051608650.1">
    <property type="nucleotide sequence ID" value="XM_051752177.1"/>
</dbReference>
<feature type="transmembrane region" description="Helical" evidence="11">
    <location>
        <begin position="544"/>
        <end position="567"/>
    </location>
</feature>
<accession>A0AAD5BEB5</accession>
<keyword evidence="8 11" id="KW-1133">Transmembrane helix</keyword>
<name>A0AAD5BEB5_9ASCO</name>
<keyword evidence="7 11" id="KW-0184">Conjugation</keyword>
<comment type="similarity">
    <text evidence="3 11">Belongs to the PRM1 family.</text>
</comment>
<evidence type="ECO:0000256" key="10">
    <source>
        <dbReference type="ARBA" id="ARBA00023180"/>
    </source>
</evidence>
<dbReference type="GO" id="GO:0005886">
    <property type="term" value="C:plasma membrane"/>
    <property type="evidence" value="ECO:0007669"/>
    <property type="project" value="UniProtKB-SubCell"/>
</dbReference>
<evidence type="ECO:0000256" key="6">
    <source>
        <dbReference type="ARBA" id="ARBA00022692"/>
    </source>
</evidence>
<evidence type="ECO:0000256" key="3">
    <source>
        <dbReference type="ARBA" id="ARBA00010780"/>
    </source>
</evidence>
<dbReference type="Proteomes" id="UP001204833">
    <property type="component" value="Unassembled WGS sequence"/>
</dbReference>
<organism evidence="13 14">
    <name type="scientific">Candida theae</name>
    <dbReference type="NCBI Taxonomy" id="1198502"/>
    <lineage>
        <taxon>Eukaryota</taxon>
        <taxon>Fungi</taxon>
        <taxon>Dikarya</taxon>
        <taxon>Ascomycota</taxon>
        <taxon>Saccharomycotina</taxon>
        <taxon>Pichiomycetes</taxon>
        <taxon>Debaryomycetaceae</taxon>
        <taxon>Candida/Lodderomyces clade</taxon>
        <taxon>Candida</taxon>
    </lineage>
</organism>
<reference evidence="13 14" key="1">
    <citation type="journal article" date="2022" name="DNA Res.">
        <title>Genome analysis of five recently described species of the CUG-Ser clade uncovers Candida theae as a new hybrid lineage with pathogenic potential in the Candida parapsilosis species complex.</title>
        <authorList>
            <person name="Mixao V."/>
            <person name="Del Olmo V."/>
            <person name="Hegedusova E."/>
            <person name="Saus E."/>
            <person name="Pryszcz L."/>
            <person name="Cillingova A."/>
            <person name="Nosek J."/>
            <person name="Gabaldon T."/>
        </authorList>
    </citation>
    <scope>NUCLEOTIDE SEQUENCE [LARGE SCALE GENOMIC DNA]</scope>
    <source>
        <strain evidence="13 14">CBS 12239</strain>
    </source>
</reference>
<evidence type="ECO:0000256" key="4">
    <source>
        <dbReference type="ARBA" id="ARBA00017621"/>
    </source>
</evidence>
<feature type="transmembrane region" description="Helical" evidence="11">
    <location>
        <begin position="286"/>
        <end position="305"/>
    </location>
</feature>
<dbReference type="GeneID" id="76150882"/>
<keyword evidence="10" id="KW-0325">Glycoprotein</keyword>